<name>A0A1F7G8B8_9BACT</name>
<protein>
    <submittedName>
        <fullName evidence="1">Uncharacterized protein</fullName>
    </submittedName>
</protein>
<dbReference type="AlphaFoldDB" id="A0A1F7G8B8"/>
<evidence type="ECO:0000313" key="2">
    <source>
        <dbReference type="Proteomes" id="UP000177208"/>
    </source>
</evidence>
<accession>A0A1F7G8B8</accession>
<evidence type="ECO:0000313" key="1">
    <source>
        <dbReference type="EMBL" id="OGK15120.1"/>
    </source>
</evidence>
<sequence length="149" mass="15439">MITIASVLLAACSPAADCITTDGGTQICVSVNTVDKTATPGATPEPTSTPESGVITCTDGMEMLQIQPGQTVTVKSGCRVSGDIVVNGETLYDDNGDSGLLVDFQQEARVFAQWGASVNADSVDTWVQNMKNSGCTGTCSTVSVITWPR</sequence>
<comment type="caution">
    <text evidence="1">The sequence shown here is derived from an EMBL/GenBank/DDBJ whole genome shotgun (WGS) entry which is preliminary data.</text>
</comment>
<dbReference type="Proteomes" id="UP000177208">
    <property type="component" value="Unassembled WGS sequence"/>
</dbReference>
<dbReference type="EMBL" id="MFZG01000041">
    <property type="protein sequence ID" value="OGK15120.1"/>
    <property type="molecule type" value="Genomic_DNA"/>
</dbReference>
<proteinExistence type="predicted"/>
<organism evidence="1 2">
    <name type="scientific">Candidatus Roizmanbacteria bacterium RIFCSPHIGHO2_01_FULL_39_12c</name>
    <dbReference type="NCBI Taxonomy" id="1802031"/>
    <lineage>
        <taxon>Bacteria</taxon>
        <taxon>Candidatus Roizmaniibacteriota</taxon>
    </lineage>
</organism>
<gene>
    <name evidence="1" type="ORF">A2774_01585</name>
</gene>
<reference evidence="1 2" key="1">
    <citation type="journal article" date="2016" name="Nat. Commun.">
        <title>Thousands of microbial genomes shed light on interconnected biogeochemical processes in an aquifer system.</title>
        <authorList>
            <person name="Anantharaman K."/>
            <person name="Brown C.T."/>
            <person name="Hug L.A."/>
            <person name="Sharon I."/>
            <person name="Castelle C.J."/>
            <person name="Probst A.J."/>
            <person name="Thomas B.C."/>
            <person name="Singh A."/>
            <person name="Wilkins M.J."/>
            <person name="Karaoz U."/>
            <person name="Brodie E.L."/>
            <person name="Williams K.H."/>
            <person name="Hubbard S.S."/>
            <person name="Banfield J.F."/>
        </authorList>
    </citation>
    <scope>NUCLEOTIDE SEQUENCE [LARGE SCALE GENOMIC DNA]</scope>
</reference>